<dbReference type="GO" id="GO:0005737">
    <property type="term" value="C:cytoplasm"/>
    <property type="evidence" value="ECO:0007669"/>
    <property type="project" value="TreeGrafter"/>
</dbReference>
<keyword evidence="1" id="KW-0812">Transmembrane</keyword>
<dbReference type="EMBL" id="JADKGY010000006">
    <property type="protein sequence ID" value="MBK9982421.1"/>
    <property type="molecule type" value="Genomic_DNA"/>
</dbReference>
<dbReference type="GO" id="GO:0004029">
    <property type="term" value="F:aldehyde dehydrogenase (NAD+) activity"/>
    <property type="evidence" value="ECO:0007669"/>
    <property type="project" value="TreeGrafter"/>
</dbReference>
<dbReference type="InterPro" id="IPR001509">
    <property type="entry name" value="Epimerase_deHydtase"/>
</dbReference>
<dbReference type="SUPFAM" id="SSF51735">
    <property type="entry name" value="NAD(P)-binding Rossmann-fold domains"/>
    <property type="match status" value="1"/>
</dbReference>
<organism evidence="3 4">
    <name type="scientific">Candidatus Opimibacter skivensis</name>
    <dbReference type="NCBI Taxonomy" id="2982028"/>
    <lineage>
        <taxon>Bacteria</taxon>
        <taxon>Pseudomonadati</taxon>
        <taxon>Bacteroidota</taxon>
        <taxon>Saprospiria</taxon>
        <taxon>Saprospirales</taxon>
        <taxon>Saprospiraceae</taxon>
        <taxon>Candidatus Opimibacter</taxon>
    </lineage>
</organism>
<keyword evidence="1" id="KW-1133">Transmembrane helix</keyword>
<evidence type="ECO:0000313" key="4">
    <source>
        <dbReference type="Proteomes" id="UP000808337"/>
    </source>
</evidence>
<comment type="caution">
    <text evidence="3">The sequence shown here is derived from an EMBL/GenBank/DDBJ whole genome shotgun (WGS) entry which is preliminary data.</text>
</comment>
<protein>
    <submittedName>
        <fullName evidence="3">NAD-dependent epimerase/dehydratase family protein</fullName>
    </submittedName>
</protein>
<feature type="domain" description="NAD-dependent epimerase/dehydratase" evidence="2">
    <location>
        <begin position="3"/>
        <end position="224"/>
    </location>
</feature>
<dbReference type="Gene3D" id="3.40.50.720">
    <property type="entry name" value="NAD(P)-binding Rossmann-like Domain"/>
    <property type="match status" value="1"/>
</dbReference>
<dbReference type="InterPro" id="IPR051783">
    <property type="entry name" value="NAD(P)-dependent_oxidoreduct"/>
</dbReference>
<evidence type="ECO:0000313" key="3">
    <source>
        <dbReference type="EMBL" id="MBK9982421.1"/>
    </source>
</evidence>
<accession>A0A9D7XPV9</accession>
<evidence type="ECO:0000256" key="1">
    <source>
        <dbReference type="SAM" id="Phobius"/>
    </source>
</evidence>
<name>A0A9D7XPV9_9BACT</name>
<dbReference type="AlphaFoldDB" id="A0A9D7XPV9"/>
<evidence type="ECO:0000259" key="2">
    <source>
        <dbReference type="Pfam" id="PF01370"/>
    </source>
</evidence>
<keyword evidence="1" id="KW-0472">Membrane</keyword>
<dbReference type="Pfam" id="PF01370">
    <property type="entry name" value="Epimerase"/>
    <property type="match status" value="1"/>
</dbReference>
<reference evidence="3 4" key="1">
    <citation type="submission" date="2020-10" db="EMBL/GenBank/DDBJ databases">
        <title>Connecting structure to function with the recovery of over 1000 high-quality activated sludge metagenome-assembled genomes encoding full-length rRNA genes using long-read sequencing.</title>
        <authorList>
            <person name="Singleton C.M."/>
            <person name="Petriglieri F."/>
            <person name="Kristensen J.M."/>
            <person name="Kirkegaard R.H."/>
            <person name="Michaelsen T.Y."/>
            <person name="Andersen M.H."/>
            <person name="Karst S.M."/>
            <person name="Dueholm M.S."/>
            <person name="Nielsen P.H."/>
            <person name="Albertsen M."/>
        </authorList>
    </citation>
    <scope>NUCLEOTIDE SEQUENCE [LARGE SCALE GENOMIC DNA]</scope>
    <source>
        <strain evidence="3">Ribe_18-Q3-R11-54_MAXAC.273</strain>
    </source>
</reference>
<proteinExistence type="predicted"/>
<feature type="transmembrane region" description="Helical" evidence="1">
    <location>
        <begin position="251"/>
        <end position="271"/>
    </location>
</feature>
<dbReference type="Proteomes" id="UP000808337">
    <property type="component" value="Unassembled WGS sequence"/>
</dbReference>
<sequence>MKVAVTGATGHLGAALIRELNNRNYTIRALVRDHPQDWFDDIPIDFINGDLDNRKALHELMMSCDCLMHAAGYISLRGDVDGLVHKTNVEGVKTVMEVAKASGIKRVIHISSIHAYRQKPIFDLLDEHRQKAPINSFAYDNSKREGEEIALSFASDTMDVLVMNPTSFIGPFDYKPSRTGTLIIDLYRGKLPFLIKGGFDFCDVRDIANAVVNSVSMGKNGESYLLSGKWNSLSYIADLISKVSGKKIKPLILPTYIGWLGLPFIYFYGWITKDEPMYTNEALIAISDGNRNISSSKAKRELNFNARPIEETIRDTYEWFLKNGYLG</sequence>
<dbReference type="PANTHER" id="PTHR48079:SF6">
    <property type="entry name" value="NAD(P)-BINDING DOMAIN-CONTAINING PROTEIN-RELATED"/>
    <property type="match status" value="1"/>
</dbReference>
<gene>
    <name evidence="3" type="ORF">IPP15_08345</name>
</gene>
<dbReference type="InterPro" id="IPR036291">
    <property type="entry name" value="NAD(P)-bd_dom_sf"/>
</dbReference>
<dbReference type="PANTHER" id="PTHR48079">
    <property type="entry name" value="PROTEIN YEEZ"/>
    <property type="match status" value="1"/>
</dbReference>